<keyword evidence="8 9" id="KW-0325">Glycoprotein</keyword>
<comment type="subcellular location">
    <subcellularLocation>
        <location evidence="1 9">Golgi apparatus membrane</location>
        <topology evidence="1 9">Single-pass type II membrane protein</topology>
    </subcellularLocation>
</comment>
<evidence type="ECO:0000256" key="5">
    <source>
        <dbReference type="ARBA" id="ARBA00022989"/>
    </source>
</evidence>
<organism evidence="11 12">
    <name type="scientific">Littorina saxatilis</name>
    <dbReference type="NCBI Taxonomy" id="31220"/>
    <lineage>
        <taxon>Eukaryota</taxon>
        <taxon>Metazoa</taxon>
        <taxon>Spiralia</taxon>
        <taxon>Lophotrochozoa</taxon>
        <taxon>Mollusca</taxon>
        <taxon>Gastropoda</taxon>
        <taxon>Caenogastropoda</taxon>
        <taxon>Littorinimorpha</taxon>
        <taxon>Littorinoidea</taxon>
        <taxon>Littorinidae</taxon>
        <taxon>Littorina</taxon>
    </lineage>
</organism>
<keyword evidence="9" id="KW-0119">Carbohydrate metabolism</keyword>
<evidence type="ECO:0000256" key="10">
    <source>
        <dbReference type="SAM" id="MobiDB-lite"/>
    </source>
</evidence>
<keyword evidence="12" id="KW-1185">Reference proteome</keyword>
<feature type="compositionally biased region" description="Pro residues" evidence="10">
    <location>
        <begin position="69"/>
        <end position="80"/>
    </location>
</feature>
<evidence type="ECO:0000256" key="2">
    <source>
        <dbReference type="ARBA" id="ARBA00006339"/>
    </source>
</evidence>
<name>A0AAN9B4H0_9CAEN</name>
<comment type="caution">
    <text evidence="11">The sequence shown here is derived from an EMBL/GenBank/DDBJ whole genome shotgun (WGS) entry which is preliminary data.</text>
</comment>
<protein>
    <recommendedName>
        <fullName evidence="9">Carbohydrate sulfotransferase</fullName>
        <ecNumber evidence="9">2.8.2.-</ecNumber>
    </recommendedName>
</protein>
<dbReference type="GO" id="GO:0016051">
    <property type="term" value="P:carbohydrate biosynthetic process"/>
    <property type="evidence" value="ECO:0007669"/>
    <property type="project" value="InterPro"/>
</dbReference>
<evidence type="ECO:0000256" key="6">
    <source>
        <dbReference type="ARBA" id="ARBA00023034"/>
    </source>
</evidence>
<evidence type="ECO:0000256" key="4">
    <source>
        <dbReference type="ARBA" id="ARBA00022692"/>
    </source>
</evidence>
<dbReference type="AlphaFoldDB" id="A0AAN9B4H0"/>
<dbReference type="InterPro" id="IPR018011">
    <property type="entry name" value="Carb_sulfotrans_8-10"/>
</dbReference>
<gene>
    <name evidence="11" type="ORF">V1264_003003</name>
</gene>
<evidence type="ECO:0000256" key="3">
    <source>
        <dbReference type="ARBA" id="ARBA00022679"/>
    </source>
</evidence>
<dbReference type="EMBL" id="JBAMIC010000012">
    <property type="protein sequence ID" value="KAK7098767.1"/>
    <property type="molecule type" value="Genomic_DNA"/>
</dbReference>
<keyword evidence="4" id="KW-0812">Transmembrane</keyword>
<keyword evidence="9" id="KW-0735">Signal-anchor</keyword>
<evidence type="ECO:0000256" key="9">
    <source>
        <dbReference type="RuleBase" id="RU364020"/>
    </source>
</evidence>
<sequence>MLAPILRRLRWRRMSLWLLAMAIVGCLGFLIFTNQVPVLDEDPLSLKTKLKEAAKAFSWGSDDDHQPPSLQPPPQSPQPRQPTSLQAFQNRSQRVRDACSAKSGSAAQGQPPFPYHSLYVRSMSFCALPKTGTTFWKWILYYVDKNMTGPLLSHDYGDIHKLTRYMEKADRLPPSDGFKNIVFVREPYARLFSAYVDKLFTPRWENWQRLAQPAMAYARPGASFINRRCSHNVTFSEFVRFFIHGEMDRDARVKRNEHFVPISHQCNFCGIGYDFIGRQERFAEDTLGILRQLNRSDILTFSALDEHYEVYFMDALIKYTFEHELKKISATFRCMSAEQILRRMWKAVQIRGTLSAEEFFPLARSDIQGMTLEGFLLMAHLAYNRSASDKDRQHNTAQALFEAYSTVPLHDRQLLRQIFDDDFKLFGYEPNHPLVFPPEDEFDLPYYRYFDIYDSFLYTSIV</sequence>
<keyword evidence="7" id="KW-0472">Membrane</keyword>
<reference evidence="11 12" key="1">
    <citation type="submission" date="2024-02" db="EMBL/GenBank/DDBJ databases">
        <title>Chromosome-scale genome assembly of the rough periwinkle Littorina saxatilis.</title>
        <authorList>
            <person name="De Jode A."/>
            <person name="Faria R."/>
            <person name="Formenti G."/>
            <person name="Sims Y."/>
            <person name="Smith T.P."/>
            <person name="Tracey A."/>
            <person name="Wood J.M.D."/>
            <person name="Zagrodzka Z.B."/>
            <person name="Johannesson K."/>
            <person name="Butlin R.K."/>
            <person name="Leder E.H."/>
        </authorList>
    </citation>
    <scope>NUCLEOTIDE SEQUENCE [LARGE SCALE GENOMIC DNA]</scope>
    <source>
        <strain evidence="11">Snail1</strain>
        <tissue evidence="11">Muscle</tissue>
    </source>
</reference>
<evidence type="ECO:0000256" key="1">
    <source>
        <dbReference type="ARBA" id="ARBA00004323"/>
    </source>
</evidence>
<dbReference type="Proteomes" id="UP001374579">
    <property type="component" value="Unassembled WGS sequence"/>
</dbReference>
<dbReference type="EC" id="2.8.2.-" evidence="9"/>
<dbReference type="PROSITE" id="PS51257">
    <property type="entry name" value="PROKAR_LIPOPROTEIN"/>
    <property type="match status" value="1"/>
</dbReference>
<comment type="similarity">
    <text evidence="2 9">Belongs to the sulfotransferase 2 family.</text>
</comment>
<feature type="region of interest" description="Disordered" evidence="10">
    <location>
        <begin position="57"/>
        <end position="89"/>
    </location>
</feature>
<accession>A0AAN9B4H0</accession>
<evidence type="ECO:0000313" key="12">
    <source>
        <dbReference type="Proteomes" id="UP001374579"/>
    </source>
</evidence>
<dbReference type="Pfam" id="PF03567">
    <property type="entry name" value="Sulfotransfer_2"/>
    <property type="match status" value="1"/>
</dbReference>
<dbReference type="InterPro" id="IPR005331">
    <property type="entry name" value="Sulfotransferase"/>
</dbReference>
<keyword evidence="5" id="KW-1133">Transmembrane helix</keyword>
<dbReference type="PANTHER" id="PTHR12137:SF54">
    <property type="entry name" value="CARBOHYDRATE SULFOTRANSFERASE"/>
    <property type="match status" value="1"/>
</dbReference>
<keyword evidence="6 9" id="KW-0333">Golgi apparatus</keyword>
<evidence type="ECO:0000256" key="7">
    <source>
        <dbReference type="ARBA" id="ARBA00023136"/>
    </source>
</evidence>
<evidence type="ECO:0000256" key="8">
    <source>
        <dbReference type="ARBA" id="ARBA00023180"/>
    </source>
</evidence>
<proteinExistence type="inferred from homology"/>
<dbReference type="GO" id="GO:0000139">
    <property type="term" value="C:Golgi membrane"/>
    <property type="evidence" value="ECO:0007669"/>
    <property type="project" value="UniProtKB-SubCell"/>
</dbReference>
<evidence type="ECO:0000313" key="11">
    <source>
        <dbReference type="EMBL" id="KAK7098767.1"/>
    </source>
</evidence>
<keyword evidence="3 9" id="KW-0808">Transferase</keyword>
<dbReference type="PANTHER" id="PTHR12137">
    <property type="entry name" value="CARBOHYDRATE SULFOTRANSFERASE"/>
    <property type="match status" value="1"/>
</dbReference>
<dbReference type="GO" id="GO:0008146">
    <property type="term" value="F:sulfotransferase activity"/>
    <property type="evidence" value="ECO:0007669"/>
    <property type="project" value="InterPro"/>
</dbReference>